<evidence type="ECO:0000259" key="1">
    <source>
        <dbReference type="Pfam" id="PF05763"/>
    </source>
</evidence>
<proteinExistence type="predicted"/>
<evidence type="ECO:0000313" key="2">
    <source>
        <dbReference type="EMBL" id="ADD09003.1"/>
    </source>
</evidence>
<dbReference type="HOGENOM" id="CLU_535983_0_0_2"/>
<dbReference type="eggNOG" id="arCOG03799">
    <property type="taxonomic scope" value="Archaea"/>
</dbReference>
<feature type="domain" description="DUF835" evidence="1">
    <location>
        <begin position="249"/>
        <end position="363"/>
    </location>
</feature>
<dbReference type="Proteomes" id="UP000001400">
    <property type="component" value="Chromosome"/>
</dbReference>
<reference evidence="2" key="1">
    <citation type="submission" date="2010-02" db="EMBL/GenBank/DDBJ databases">
        <title>Complete sequence of Aciduliprofundum boonei T469.</title>
        <authorList>
            <consortium name="US DOE Joint Genome Institute"/>
            <person name="Lucas S."/>
            <person name="Copeland A."/>
            <person name="Lapidus A."/>
            <person name="Cheng J.-F."/>
            <person name="Bruce D."/>
            <person name="Goodwin L."/>
            <person name="Pitluck S."/>
            <person name="Saunders E."/>
            <person name="Detter J.C."/>
            <person name="Han C."/>
            <person name="Tapia R."/>
            <person name="Land M."/>
            <person name="Hauser L."/>
            <person name="Kyrpides N."/>
            <person name="Mikhailova N."/>
            <person name="Flores G."/>
            <person name="Reysenbach A.-L."/>
            <person name="Woyke T."/>
        </authorList>
    </citation>
    <scope>NUCLEOTIDE SEQUENCE</scope>
    <source>
        <strain evidence="2">T469</strain>
    </source>
</reference>
<name>B5IFS0_ACIB4</name>
<dbReference type="EMBL" id="CP001941">
    <property type="protein sequence ID" value="ADD09003.1"/>
    <property type="molecule type" value="Genomic_DNA"/>
</dbReference>
<dbReference type="KEGG" id="abi:Aboo_1194"/>
<gene>
    <name evidence="2" type="ordered locus">Aboo_1194</name>
</gene>
<organism evidence="2 3">
    <name type="scientific">Aciduliprofundum boonei (strain DSM 19572 / T469)</name>
    <dbReference type="NCBI Taxonomy" id="439481"/>
    <lineage>
        <taxon>Archaea</taxon>
        <taxon>Methanobacteriati</taxon>
        <taxon>Thermoplasmatota</taxon>
        <taxon>DHVE2 group</taxon>
        <taxon>Candidatus Aciduliprofundum</taxon>
    </lineage>
</organism>
<dbReference type="eggNOG" id="arCOG03803">
    <property type="taxonomic scope" value="Archaea"/>
</dbReference>
<sequence>MDGGVIADIATILIFSFLCSYLYYKLGNSVLSYVVLLFSSGVAILAISDIISLLYQNLPSVECIAGKFTAMGSLIAILGLLHLVSIFPRKSTRIHTILPSIYFISAIQIIYLFFTPHFLSCDPIMGGVRNHLWSIYALWAYSLLIFASLIPIYHMFTSITKIEKIATFYMVIGSLLVIGYLGLAQIVPMYYPEFEVFSAVHILPLMGVLFTVGIIKYGIYVMVPYKEVSKKSENLPEIRYGEINGIANIDAAYKIFRQEISEHLGMVITIRPPTIIKERYSIERTPIIWLTYFSNGYDLAIVPDRLHFEATYSIANFLDNGGEIVIMDGVEYIIKNYGRRFFAEFLEEIKTVKNDATIILAVNSLDCLEGLADNVIYTEGAIEAPRVIMVNNIKYIKKRDLLIITSKSRKHLEFEFEENPEIISISNEFNIDRFLFEGIGKIEDSPKKNVYIECMDYIMSMGEEKDVMNFIKDIIDIILFRNGYVFLRYTPRALESPAIKQFVEEIKL</sequence>
<dbReference type="InterPro" id="IPR008553">
    <property type="entry name" value="DUF835"/>
</dbReference>
<dbReference type="OrthoDB" id="86314at2157"/>
<accession>B5IFS0</accession>
<evidence type="ECO:0000313" key="3">
    <source>
        <dbReference type="Proteomes" id="UP000001400"/>
    </source>
</evidence>
<dbReference type="STRING" id="439481.Aboo_1194"/>
<keyword evidence="3" id="KW-1185">Reference proteome</keyword>
<dbReference type="Pfam" id="PF05763">
    <property type="entry name" value="DUF835"/>
    <property type="match status" value="1"/>
</dbReference>
<dbReference type="AlphaFoldDB" id="B5IFS0"/>
<protein>
    <recommendedName>
        <fullName evidence="1">DUF835 domain-containing protein</fullName>
    </recommendedName>
</protein>